<sequence length="115" mass="13474">ICTKQFRLTTDDYIKLSKQCMDKDPMKRPTAKKVYDQLQEWKIILNGEHNELNEEQIKIKNKFLEADEIIPTLSTTLQKQQDTMHICQSINELDISETSKLTDAMDSEIINFKLP</sequence>
<dbReference type="Gene3D" id="1.10.510.10">
    <property type="entry name" value="Transferase(Phosphotransferase) domain 1"/>
    <property type="match status" value="1"/>
</dbReference>
<evidence type="ECO:0000313" key="1">
    <source>
        <dbReference type="EMBL" id="RIB28571.1"/>
    </source>
</evidence>
<feature type="non-terminal residue" evidence="1">
    <location>
        <position position="1"/>
    </location>
</feature>
<name>A0A397W3D3_9GLOM</name>
<dbReference type="AlphaFoldDB" id="A0A397W3D3"/>
<comment type="caution">
    <text evidence="1">The sequence shown here is derived from an EMBL/GenBank/DDBJ whole genome shotgun (WGS) entry which is preliminary data.</text>
</comment>
<reference evidence="1 2" key="1">
    <citation type="submission" date="2018-06" db="EMBL/GenBank/DDBJ databases">
        <title>Comparative genomics reveals the genomic features of Rhizophagus irregularis, R. cerebriforme, R. diaphanum and Gigaspora rosea, and their symbiotic lifestyle signature.</title>
        <authorList>
            <person name="Morin E."/>
            <person name="San Clemente H."/>
            <person name="Chen E.C.H."/>
            <person name="De La Providencia I."/>
            <person name="Hainaut M."/>
            <person name="Kuo A."/>
            <person name="Kohler A."/>
            <person name="Murat C."/>
            <person name="Tang N."/>
            <person name="Roy S."/>
            <person name="Loubradou J."/>
            <person name="Henrissat B."/>
            <person name="Grigoriev I.V."/>
            <person name="Corradi N."/>
            <person name="Roux C."/>
            <person name="Martin F.M."/>
        </authorList>
    </citation>
    <scope>NUCLEOTIDE SEQUENCE [LARGE SCALE GENOMIC DNA]</scope>
    <source>
        <strain evidence="1 2">DAOM 194757</strain>
    </source>
</reference>
<protein>
    <recommendedName>
        <fullName evidence="3">Serine-threonine/tyrosine-protein kinase catalytic domain-containing protein</fullName>
    </recommendedName>
</protein>
<evidence type="ECO:0008006" key="3">
    <source>
        <dbReference type="Google" id="ProtNLM"/>
    </source>
</evidence>
<dbReference type="Proteomes" id="UP000266673">
    <property type="component" value="Unassembled WGS sequence"/>
</dbReference>
<evidence type="ECO:0000313" key="2">
    <source>
        <dbReference type="Proteomes" id="UP000266673"/>
    </source>
</evidence>
<keyword evidence="2" id="KW-1185">Reference proteome</keyword>
<organism evidence="1 2">
    <name type="scientific">Gigaspora rosea</name>
    <dbReference type="NCBI Taxonomy" id="44941"/>
    <lineage>
        <taxon>Eukaryota</taxon>
        <taxon>Fungi</taxon>
        <taxon>Fungi incertae sedis</taxon>
        <taxon>Mucoromycota</taxon>
        <taxon>Glomeromycotina</taxon>
        <taxon>Glomeromycetes</taxon>
        <taxon>Diversisporales</taxon>
        <taxon>Gigasporaceae</taxon>
        <taxon>Gigaspora</taxon>
    </lineage>
</organism>
<dbReference type="OrthoDB" id="2429662at2759"/>
<accession>A0A397W3D3</accession>
<dbReference type="EMBL" id="QKWP01000061">
    <property type="protein sequence ID" value="RIB28571.1"/>
    <property type="molecule type" value="Genomic_DNA"/>
</dbReference>
<gene>
    <name evidence="1" type="ORF">C2G38_2058892</name>
</gene>
<proteinExistence type="predicted"/>